<feature type="transmembrane region" description="Helical" evidence="1">
    <location>
        <begin position="80"/>
        <end position="105"/>
    </location>
</feature>
<gene>
    <name evidence="2" type="ORF">A3A40_00295</name>
</gene>
<organism evidence="2 3">
    <name type="scientific">Candidatus Kaiserbacteria bacterium RIFCSPLOWO2_01_FULL_54_20</name>
    <dbReference type="NCBI Taxonomy" id="1798513"/>
    <lineage>
        <taxon>Bacteria</taxon>
        <taxon>Candidatus Kaiseribacteriota</taxon>
    </lineage>
</organism>
<protein>
    <submittedName>
        <fullName evidence="2">Uncharacterized protein</fullName>
    </submittedName>
</protein>
<keyword evidence="1" id="KW-1133">Transmembrane helix</keyword>
<proteinExistence type="predicted"/>
<keyword evidence="1" id="KW-0812">Transmembrane</keyword>
<evidence type="ECO:0000256" key="1">
    <source>
        <dbReference type="SAM" id="Phobius"/>
    </source>
</evidence>
<accession>A0A1F6EJN4</accession>
<evidence type="ECO:0000313" key="3">
    <source>
        <dbReference type="Proteomes" id="UP000178427"/>
    </source>
</evidence>
<evidence type="ECO:0000313" key="2">
    <source>
        <dbReference type="EMBL" id="OGG73838.1"/>
    </source>
</evidence>
<comment type="caution">
    <text evidence="2">The sequence shown here is derived from an EMBL/GenBank/DDBJ whole genome shotgun (WGS) entry which is preliminary data.</text>
</comment>
<sequence length="113" mass="12031">MEDDMGMEIATSLIELAFSIMIGLTLGDLVPRAVKDSGTRARFVPCGIVLIAISTAYFLFAVGMLEGWSQADRFSAGGLLWGAFILNAIVTVIAGIVGLLLSVLWRNAKLVKA</sequence>
<feature type="transmembrane region" description="Helical" evidence="1">
    <location>
        <begin position="43"/>
        <end position="60"/>
    </location>
</feature>
<keyword evidence="1" id="KW-0472">Membrane</keyword>
<feature type="transmembrane region" description="Helical" evidence="1">
    <location>
        <begin position="12"/>
        <end position="31"/>
    </location>
</feature>
<dbReference type="EMBL" id="MFMA01000029">
    <property type="protein sequence ID" value="OGG73838.1"/>
    <property type="molecule type" value="Genomic_DNA"/>
</dbReference>
<dbReference type="Proteomes" id="UP000178427">
    <property type="component" value="Unassembled WGS sequence"/>
</dbReference>
<name>A0A1F6EJN4_9BACT</name>
<dbReference type="AlphaFoldDB" id="A0A1F6EJN4"/>
<reference evidence="2 3" key="1">
    <citation type="journal article" date="2016" name="Nat. Commun.">
        <title>Thousands of microbial genomes shed light on interconnected biogeochemical processes in an aquifer system.</title>
        <authorList>
            <person name="Anantharaman K."/>
            <person name="Brown C.T."/>
            <person name="Hug L.A."/>
            <person name="Sharon I."/>
            <person name="Castelle C.J."/>
            <person name="Probst A.J."/>
            <person name="Thomas B.C."/>
            <person name="Singh A."/>
            <person name="Wilkins M.J."/>
            <person name="Karaoz U."/>
            <person name="Brodie E.L."/>
            <person name="Williams K.H."/>
            <person name="Hubbard S.S."/>
            <person name="Banfield J.F."/>
        </authorList>
    </citation>
    <scope>NUCLEOTIDE SEQUENCE [LARGE SCALE GENOMIC DNA]</scope>
</reference>